<dbReference type="OrthoDB" id="1939092at2759"/>
<organism evidence="2 3">
    <name type="scientific">Nelumbo nucifera</name>
    <name type="common">Sacred lotus</name>
    <dbReference type="NCBI Taxonomy" id="4432"/>
    <lineage>
        <taxon>Eukaryota</taxon>
        <taxon>Viridiplantae</taxon>
        <taxon>Streptophyta</taxon>
        <taxon>Embryophyta</taxon>
        <taxon>Tracheophyta</taxon>
        <taxon>Spermatophyta</taxon>
        <taxon>Magnoliopsida</taxon>
        <taxon>Proteales</taxon>
        <taxon>Nelumbonaceae</taxon>
        <taxon>Nelumbo</taxon>
    </lineage>
</organism>
<feature type="compositionally biased region" description="Basic and acidic residues" evidence="1">
    <location>
        <begin position="230"/>
        <end position="239"/>
    </location>
</feature>
<dbReference type="GO" id="GO:2000028">
    <property type="term" value="P:regulation of photoperiodism, flowering"/>
    <property type="evidence" value="ECO:0007669"/>
    <property type="project" value="InterPro"/>
</dbReference>
<dbReference type="STRING" id="4432.A0A1U8AHF3"/>
<dbReference type="RefSeq" id="XP_010267081.1">
    <property type="nucleotide sequence ID" value="XM_010268779.2"/>
</dbReference>
<feature type="region of interest" description="Disordered" evidence="1">
    <location>
        <begin position="214"/>
        <end position="239"/>
    </location>
</feature>
<feature type="region of interest" description="Disordered" evidence="1">
    <location>
        <begin position="336"/>
        <end position="367"/>
    </location>
</feature>
<dbReference type="Proteomes" id="UP000189703">
    <property type="component" value="Unplaced"/>
</dbReference>
<dbReference type="OMA" id="RERNEPC"/>
<evidence type="ECO:0000313" key="3">
    <source>
        <dbReference type="RefSeq" id="XP_010267081.1"/>
    </source>
</evidence>
<proteinExistence type="predicted"/>
<feature type="compositionally biased region" description="Polar residues" evidence="1">
    <location>
        <begin position="214"/>
        <end position="229"/>
    </location>
</feature>
<dbReference type="GeneID" id="104604447"/>
<gene>
    <name evidence="3" type="primary">LOC104604447</name>
</gene>
<feature type="compositionally biased region" description="Basic and acidic residues" evidence="1">
    <location>
        <begin position="336"/>
        <end position="347"/>
    </location>
</feature>
<sequence>MKRVGDEEKIMGPLFPRLHVNDTEKGGLREPPRRRKMTLYEQLNISSQGLNSSLAPTLSLLPDNACTSVPSISLSQGGGHERSVFSPFYVPPPTPTHSSEKLHPCFDGVNLSGAMAEFDRKSTTNTNNRPSNVTMGLLSTNDRNSCCSHALSNSRKQKPGDEDDLRAPAFVHSRVSLCSDKDLPNTSRERFSPFISTYPGHSTVATDNSPLKTAAATCSSPMQPQNACDKNQKPTRTTDMRSKHVRNHFEENLKETVTSIHRAENSASVSSMGENIVEPLNNDKTSENQELQNSQVDDSRRLCDADEETHQKIGSTLFPEKYGNTDAHLVESIEVEKENISRERNEPCSEASPGNSHRNPERDENGGKYHEEMVHESLQVGDVDRNSDASKCSMVDSVLGMDISPNDVVGVIGIKHFWNARRTIVNQQKVFAAQVFELHRLIKVQRLIAGSPHLVAFHSNMEQPRKYL</sequence>
<dbReference type="InParanoid" id="A0A1U8AHF3"/>
<evidence type="ECO:0000256" key="1">
    <source>
        <dbReference type="SAM" id="MobiDB-lite"/>
    </source>
</evidence>
<dbReference type="KEGG" id="nnu:104604447"/>
<protein>
    <submittedName>
        <fullName evidence="3">ELF3-like protein 2</fullName>
    </submittedName>
</protein>
<dbReference type="PANTHER" id="PTHR34281">
    <property type="entry name" value="PROTEIN EARLY FLOWERING 3"/>
    <property type="match status" value="1"/>
</dbReference>
<dbReference type="InterPro" id="IPR039319">
    <property type="entry name" value="ELF3-like"/>
</dbReference>
<feature type="region of interest" description="Disordered" evidence="1">
    <location>
        <begin position="263"/>
        <end position="299"/>
    </location>
</feature>
<keyword evidence="2" id="KW-1185">Reference proteome</keyword>
<accession>A0A1U8AHF3</accession>
<reference evidence="3" key="1">
    <citation type="submission" date="2025-08" db="UniProtKB">
        <authorList>
            <consortium name="RefSeq"/>
        </authorList>
    </citation>
    <scope>IDENTIFICATION</scope>
</reference>
<dbReference type="eggNOG" id="ENOG502QSB6">
    <property type="taxonomic scope" value="Eukaryota"/>
</dbReference>
<dbReference type="FunCoup" id="A0A1U8AHF3">
    <property type="interactions" value="437"/>
</dbReference>
<dbReference type="AlphaFoldDB" id="A0A1U8AHF3"/>
<dbReference type="PANTHER" id="PTHR34281:SF2">
    <property type="entry name" value="PROTEIN EARLY FLOWERING 3"/>
    <property type="match status" value="1"/>
</dbReference>
<name>A0A1U8AHF3_NELNU</name>
<feature type="compositionally biased region" description="Basic and acidic residues" evidence="1">
    <location>
        <begin position="358"/>
        <end position="367"/>
    </location>
</feature>
<evidence type="ECO:0000313" key="2">
    <source>
        <dbReference type="Proteomes" id="UP000189703"/>
    </source>
</evidence>
<feature type="compositionally biased region" description="Polar residues" evidence="1">
    <location>
        <begin position="263"/>
        <end position="273"/>
    </location>
</feature>